<evidence type="ECO:0000313" key="2">
    <source>
        <dbReference type="Proteomes" id="UP001476798"/>
    </source>
</evidence>
<dbReference type="Proteomes" id="UP001476798">
    <property type="component" value="Unassembled WGS sequence"/>
</dbReference>
<proteinExistence type="predicted"/>
<reference evidence="1 2" key="1">
    <citation type="submission" date="2021-06" db="EMBL/GenBank/DDBJ databases">
        <authorList>
            <person name="Palmer J.M."/>
        </authorList>
    </citation>
    <scope>NUCLEOTIDE SEQUENCE [LARGE SCALE GENOMIC DNA]</scope>
    <source>
        <strain evidence="1 2">GA_2019</strain>
        <tissue evidence="1">Muscle</tissue>
    </source>
</reference>
<organism evidence="1 2">
    <name type="scientific">Goodea atripinnis</name>
    <dbReference type="NCBI Taxonomy" id="208336"/>
    <lineage>
        <taxon>Eukaryota</taxon>
        <taxon>Metazoa</taxon>
        <taxon>Chordata</taxon>
        <taxon>Craniata</taxon>
        <taxon>Vertebrata</taxon>
        <taxon>Euteleostomi</taxon>
        <taxon>Actinopterygii</taxon>
        <taxon>Neopterygii</taxon>
        <taxon>Teleostei</taxon>
        <taxon>Neoteleostei</taxon>
        <taxon>Acanthomorphata</taxon>
        <taxon>Ovalentaria</taxon>
        <taxon>Atherinomorphae</taxon>
        <taxon>Cyprinodontiformes</taxon>
        <taxon>Goodeidae</taxon>
        <taxon>Goodea</taxon>
    </lineage>
</organism>
<gene>
    <name evidence="1" type="ORF">GOODEAATRI_004093</name>
</gene>
<dbReference type="EMBL" id="JAHRIO010040147">
    <property type="protein sequence ID" value="MEQ2170806.1"/>
    <property type="molecule type" value="Genomic_DNA"/>
</dbReference>
<evidence type="ECO:0000313" key="1">
    <source>
        <dbReference type="EMBL" id="MEQ2170806.1"/>
    </source>
</evidence>
<accession>A0ABV0NHC4</accession>
<keyword evidence="2" id="KW-1185">Reference proteome</keyword>
<sequence length="110" mass="12538">MELCKCLHRSKWHFGGLFVTSAADRIPASDVSTNSSAHPTPIKLEEMQQLNSSKDTRESGNFQGYKEAKNSANIPRLTLNLYTTRRPRNICFVAYLDLRCEFVNQWGCLL</sequence>
<comment type="caution">
    <text evidence="1">The sequence shown here is derived from an EMBL/GenBank/DDBJ whole genome shotgun (WGS) entry which is preliminary data.</text>
</comment>
<protein>
    <submittedName>
        <fullName evidence="1">Uncharacterized protein</fullName>
    </submittedName>
</protein>
<name>A0ABV0NHC4_9TELE</name>